<accession>F0T5Y8</accession>
<evidence type="ECO:0000313" key="2">
    <source>
        <dbReference type="Proteomes" id="UP000007490"/>
    </source>
</evidence>
<organism evidence="1 2">
    <name type="scientific">Methanobacterium lacus (strain AL-21)</name>
    <dbReference type="NCBI Taxonomy" id="877455"/>
    <lineage>
        <taxon>Archaea</taxon>
        <taxon>Methanobacteriati</taxon>
        <taxon>Methanobacteriota</taxon>
        <taxon>Methanomada group</taxon>
        <taxon>Methanobacteria</taxon>
        <taxon>Methanobacteriales</taxon>
        <taxon>Methanobacteriaceae</taxon>
        <taxon>Methanobacterium</taxon>
    </lineage>
</organism>
<reference evidence="2" key="1">
    <citation type="submission" date="2011-02" db="EMBL/GenBank/DDBJ databases">
        <title>Complete sequence of Methanobacterium sp. AL-21.</title>
        <authorList>
            <consortium name="US DOE Joint Genome Institute"/>
            <person name="Lucas S."/>
            <person name="Copeland A."/>
            <person name="Lapidus A."/>
            <person name="Cheng J.-F."/>
            <person name="Goodwin L."/>
            <person name="Pitluck S."/>
            <person name="Chertkov O."/>
            <person name="Detter J.C."/>
            <person name="Han C."/>
            <person name="Tapia R."/>
            <person name="Land M."/>
            <person name="Hauser L."/>
            <person name="Kyrpides N."/>
            <person name="Ivanova N."/>
            <person name="Mikhailova N."/>
            <person name="Pagani I."/>
            <person name="Cadillo-Quiroz H."/>
            <person name="Imachi H."/>
            <person name="Zinder S."/>
            <person name="Liu W."/>
            <person name="Woyke T."/>
        </authorList>
    </citation>
    <scope>NUCLEOTIDE SEQUENCE [LARGE SCALE GENOMIC DNA]</scope>
    <source>
        <strain evidence="2">AL-21</strain>
    </source>
</reference>
<name>F0T5Y8_METLA</name>
<dbReference type="GeneID" id="76259516"/>
<sequence>MIQQLTEELKSEYNKYRNKKKLPVNIRRVKRFLEIEGVLKEDE</sequence>
<evidence type="ECO:0000313" key="1">
    <source>
        <dbReference type="EMBL" id="ADZ09381.1"/>
    </source>
</evidence>
<reference evidence="1 2" key="2">
    <citation type="journal article" date="2014" name="Int. J. Syst. Evol. Microbiol.">
        <title>Methanobacterium paludis sp. nov. and a novel strain of Methanobacterium lacus isolated from northern peatlands.</title>
        <authorList>
            <person name="Cadillo-Quiroz H."/>
            <person name="Brauer S.L."/>
            <person name="Goodson N."/>
            <person name="Yavitt J.B."/>
            <person name="Zinder S.H."/>
        </authorList>
    </citation>
    <scope>NUCLEOTIDE SEQUENCE [LARGE SCALE GENOMIC DNA]</scope>
    <source>
        <strain evidence="1 2">AL-21</strain>
    </source>
</reference>
<dbReference type="AlphaFoldDB" id="F0T5Y8"/>
<dbReference type="STRING" id="877455.Metbo_1137"/>
<dbReference type="EMBL" id="CP002551">
    <property type="protein sequence ID" value="ADZ09381.1"/>
    <property type="molecule type" value="Genomic_DNA"/>
</dbReference>
<dbReference type="Proteomes" id="UP000007490">
    <property type="component" value="Chromosome"/>
</dbReference>
<gene>
    <name evidence="1" type="ordered locus">Metbo_1137</name>
</gene>
<protein>
    <submittedName>
        <fullName evidence="1">Uncharacterized protein</fullName>
    </submittedName>
</protein>
<dbReference type="RefSeq" id="WP_013644732.1">
    <property type="nucleotide sequence ID" value="NC_015216.1"/>
</dbReference>
<keyword evidence="2" id="KW-1185">Reference proteome</keyword>
<dbReference type="KEGG" id="mel:Metbo_1137"/>
<proteinExistence type="predicted"/>
<dbReference type="HOGENOM" id="CLU_3227814_0_0_2"/>